<evidence type="ECO:0000256" key="1">
    <source>
        <dbReference type="SAM" id="SignalP"/>
    </source>
</evidence>
<name>A0A538UAF2_UNCEI</name>
<proteinExistence type="predicted"/>
<dbReference type="EMBL" id="VBPA01000034">
    <property type="protein sequence ID" value="TMQ72881.1"/>
    <property type="molecule type" value="Genomic_DNA"/>
</dbReference>
<evidence type="ECO:0000313" key="3">
    <source>
        <dbReference type="Proteomes" id="UP000319836"/>
    </source>
</evidence>
<reference evidence="2 3" key="1">
    <citation type="journal article" date="2019" name="Nat. Microbiol.">
        <title>Mediterranean grassland soil C-N compound turnover is dependent on rainfall and depth, and is mediated by genomically divergent microorganisms.</title>
        <authorList>
            <person name="Diamond S."/>
            <person name="Andeer P.F."/>
            <person name="Li Z."/>
            <person name="Crits-Christoph A."/>
            <person name="Burstein D."/>
            <person name="Anantharaman K."/>
            <person name="Lane K.R."/>
            <person name="Thomas B.C."/>
            <person name="Pan C."/>
            <person name="Northen T.R."/>
            <person name="Banfield J.F."/>
        </authorList>
    </citation>
    <scope>NUCLEOTIDE SEQUENCE [LARGE SCALE GENOMIC DNA]</scope>
    <source>
        <strain evidence="2">WS_10</strain>
    </source>
</reference>
<keyword evidence="1" id="KW-0732">Signal</keyword>
<feature type="chain" id="PRO_5022234512" description="DUF4412 domain-containing protein" evidence="1">
    <location>
        <begin position="20"/>
        <end position="269"/>
    </location>
</feature>
<dbReference type="AlphaFoldDB" id="A0A538UAF2"/>
<accession>A0A538UAF2</accession>
<gene>
    <name evidence="2" type="ORF">E6K80_01620</name>
</gene>
<protein>
    <recommendedName>
        <fullName evidence="4">DUF4412 domain-containing protein</fullName>
    </recommendedName>
</protein>
<comment type="caution">
    <text evidence="2">The sequence shown here is derived from an EMBL/GenBank/DDBJ whole genome shotgun (WGS) entry which is preliminary data.</text>
</comment>
<dbReference type="Proteomes" id="UP000319836">
    <property type="component" value="Unassembled WGS sequence"/>
</dbReference>
<sequence length="269" mass="29623">MRSTAAIGALLALATPAAAELNTYYEGVQRVAGKEVPLKAAFCVDKERVVMRMQGASAMRMVYMTQEKKLRLIDDSGKKVADLGAGGLGGDMMAEMDKQLAQMPESRREQAKAMMKSAMGSMRLPDPPHYVGTNEKQMVLDHECTRVDIFRGERRVGEYWGSTSKDFQLSDEERANVVAMNGILGNLSITATNVGGEGTRTLAWDTSKDGYPLISRCVEDSTVTLEVKMVSFDRKPLDPSLWKIHSGYRQESMGDADGMTPKGRKGRRN</sequence>
<organism evidence="2 3">
    <name type="scientific">Eiseniibacteriota bacterium</name>
    <dbReference type="NCBI Taxonomy" id="2212470"/>
    <lineage>
        <taxon>Bacteria</taxon>
        <taxon>Candidatus Eiseniibacteriota</taxon>
    </lineage>
</organism>
<evidence type="ECO:0008006" key="4">
    <source>
        <dbReference type="Google" id="ProtNLM"/>
    </source>
</evidence>
<evidence type="ECO:0000313" key="2">
    <source>
        <dbReference type="EMBL" id="TMQ72881.1"/>
    </source>
</evidence>
<feature type="signal peptide" evidence="1">
    <location>
        <begin position="1"/>
        <end position="19"/>
    </location>
</feature>